<feature type="transmembrane region" description="Helical" evidence="6">
    <location>
        <begin position="110"/>
        <end position="129"/>
    </location>
</feature>
<sequence>MRAVGRTLARILLCICMFDAGASNVLHNVVRNGMPGWPGALLAVSANGAPGRHVFSGRMVVMGTAIAAMGAHGENADLVLGGSEGREDTKGNFVERTVTWIQEQGDMGPVYYVLFLGIWITCLLPSSIVEVVPGFLFGFGTGFVVSLAGKCLGIVLSLLVCRLFLKSRVRSMLFKRYAWARALSSAVEEEGVPVLVVVRLSYVPMVVKNYGLAILDVPVSSFLLAGLLSGAPFSLLWSLLGSSSKNLKGILEGNRSITEFIPEDTNSRVLLFFALLSVCVVGYFVLSQVQAKVLEKLKTLQESGTPMEDEVEALKERGSNWWLKVCIVGLLVGLLGYSFLSRRDDLPSIKDVMFSAVTWIEEQGEMGQVYYVLFLALWVTALLPCSILEMVPGFLFGFSKGLIVSICGKSIGTVLSLLIGRYLLRDLIQEKLLKRYPMLVALERAVKLEGFPVLVMIRCAYLPMLLKNYGLSCLDIPLFQIWLASLFSALPFALLWTFLGSGSASLSEIFEGKLSPRDLIPGNPLIVGPGLLVVLGVFGFGFRKFMKSFKQVLDKVQEEEKKKSS</sequence>
<dbReference type="PANTHER" id="PTHR12677:SF59">
    <property type="entry name" value="GOLGI APPARATUS MEMBRANE PROTEIN TVP38-RELATED"/>
    <property type="match status" value="1"/>
</dbReference>
<evidence type="ECO:0000259" key="8">
    <source>
        <dbReference type="Pfam" id="PF09335"/>
    </source>
</evidence>
<dbReference type="Pfam" id="PF09335">
    <property type="entry name" value="VTT_dom"/>
    <property type="match status" value="2"/>
</dbReference>
<dbReference type="GO" id="GO:0005886">
    <property type="term" value="C:plasma membrane"/>
    <property type="evidence" value="ECO:0007669"/>
    <property type="project" value="UniProtKB-SubCell"/>
</dbReference>
<keyword evidence="3 6" id="KW-0812">Transmembrane</keyword>
<proteinExistence type="predicted"/>
<evidence type="ECO:0000256" key="1">
    <source>
        <dbReference type="ARBA" id="ARBA00004651"/>
    </source>
</evidence>
<feature type="signal peptide" evidence="7">
    <location>
        <begin position="1"/>
        <end position="23"/>
    </location>
</feature>
<protein>
    <recommendedName>
        <fullName evidence="8">VTT domain-containing protein</fullName>
    </recommendedName>
</protein>
<feature type="domain" description="VTT" evidence="8">
    <location>
        <begin position="384"/>
        <end position="501"/>
    </location>
</feature>
<feature type="transmembrane region" description="Helical" evidence="6">
    <location>
        <begin position="478"/>
        <end position="499"/>
    </location>
</feature>
<gene>
    <name evidence="9" type="ORF">QSP1433_LOCUS14339</name>
</gene>
<dbReference type="AlphaFoldDB" id="A0A7S2WPG0"/>
<feature type="chain" id="PRO_5031344245" description="VTT domain-containing protein" evidence="7">
    <location>
        <begin position="24"/>
        <end position="565"/>
    </location>
</feature>
<name>A0A7S2WPG0_9STRA</name>
<evidence type="ECO:0000256" key="6">
    <source>
        <dbReference type="SAM" id="Phobius"/>
    </source>
</evidence>
<feature type="transmembrane region" description="Helical" evidence="6">
    <location>
        <begin position="269"/>
        <end position="286"/>
    </location>
</feature>
<feature type="transmembrane region" description="Helical" evidence="6">
    <location>
        <begin position="321"/>
        <end position="340"/>
    </location>
</feature>
<organism evidence="9">
    <name type="scientific">Mucochytrium quahogii</name>
    <dbReference type="NCBI Taxonomy" id="96639"/>
    <lineage>
        <taxon>Eukaryota</taxon>
        <taxon>Sar</taxon>
        <taxon>Stramenopiles</taxon>
        <taxon>Bigyra</taxon>
        <taxon>Labyrinthulomycetes</taxon>
        <taxon>Thraustochytrida</taxon>
        <taxon>Thraustochytriidae</taxon>
        <taxon>Mucochytrium</taxon>
    </lineage>
</organism>
<feature type="domain" description="VTT" evidence="8">
    <location>
        <begin position="124"/>
        <end position="242"/>
    </location>
</feature>
<feature type="transmembrane region" description="Helical" evidence="6">
    <location>
        <begin position="135"/>
        <end position="165"/>
    </location>
</feature>
<keyword evidence="2" id="KW-1003">Cell membrane</keyword>
<reference evidence="9" key="1">
    <citation type="submission" date="2021-01" db="EMBL/GenBank/DDBJ databases">
        <authorList>
            <person name="Corre E."/>
            <person name="Pelletier E."/>
            <person name="Niang G."/>
            <person name="Scheremetjew M."/>
            <person name="Finn R."/>
            <person name="Kale V."/>
            <person name="Holt S."/>
            <person name="Cochrane G."/>
            <person name="Meng A."/>
            <person name="Brown T."/>
            <person name="Cohen L."/>
        </authorList>
    </citation>
    <scope>NUCLEOTIDE SEQUENCE</scope>
    <source>
        <strain evidence="9">NY070348D</strain>
    </source>
</reference>
<evidence type="ECO:0000256" key="2">
    <source>
        <dbReference type="ARBA" id="ARBA00022475"/>
    </source>
</evidence>
<dbReference type="InterPro" id="IPR015414">
    <property type="entry name" value="TMEM64"/>
</dbReference>
<dbReference type="InterPro" id="IPR032816">
    <property type="entry name" value="VTT_dom"/>
</dbReference>
<accession>A0A7S2WPG0</accession>
<keyword evidence="7" id="KW-0732">Signal</keyword>
<evidence type="ECO:0000256" key="4">
    <source>
        <dbReference type="ARBA" id="ARBA00022989"/>
    </source>
</evidence>
<feature type="transmembrane region" description="Helical" evidence="6">
    <location>
        <begin position="520"/>
        <end position="542"/>
    </location>
</feature>
<evidence type="ECO:0000256" key="7">
    <source>
        <dbReference type="SAM" id="SignalP"/>
    </source>
</evidence>
<feature type="transmembrane region" description="Helical" evidence="6">
    <location>
        <begin position="369"/>
        <end position="396"/>
    </location>
</feature>
<dbReference type="PANTHER" id="PTHR12677">
    <property type="entry name" value="GOLGI APPARATUS MEMBRANE PROTEIN TVP38-RELATED"/>
    <property type="match status" value="1"/>
</dbReference>
<dbReference type="EMBL" id="HBHK01022686">
    <property type="protein sequence ID" value="CAD9700739.1"/>
    <property type="molecule type" value="Transcribed_RNA"/>
</dbReference>
<evidence type="ECO:0000256" key="5">
    <source>
        <dbReference type="ARBA" id="ARBA00023136"/>
    </source>
</evidence>
<keyword evidence="4 6" id="KW-1133">Transmembrane helix</keyword>
<comment type="subcellular location">
    <subcellularLocation>
        <location evidence="1">Cell membrane</location>
        <topology evidence="1">Multi-pass membrane protein</topology>
    </subcellularLocation>
</comment>
<evidence type="ECO:0000313" key="9">
    <source>
        <dbReference type="EMBL" id="CAD9700739.1"/>
    </source>
</evidence>
<feature type="transmembrane region" description="Helical" evidence="6">
    <location>
        <begin position="402"/>
        <end position="424"/>
    </location>
</feature>
<evidence type="ECO:0000256" key="3">
    <source>
        <dbReference type="ARBA" id="ARBA00022692"/>
    </source>
</evidence>
<keyword evidence="5 6" id="KW-0472">Membrane</keyword>